<proteinExistence type="predicted"/>
<feature type="region of interest" description="Disordered" evidence="1">
    <location>
        <begin position="1"/>
        <end position="21"/>
    </location>
</feature>
<feature type="compositionally biased region" description="Basic and acidic residues" evidence="1">
    <location>
        <begin position="10"/>
        <end position="19"/>
    </location>
</feature>
<sequence length="168" mass="19003">MKVAQGDETEAQRTADIEASRNSIDQLSIHAQTISSQVAEEQEYIALLQQQRIIGELPQKQQDRLHSLREKKANSSAAQGAGMDETKSKIPAQGQSEKASSDYWETWWGGKKSSKSHVVPMIRHGKLPEGCPRKHLDRKLQTEVNPQMPFILRKVMTTYLILRAVRAR</sequence>
<evidence type="ECO:0000256" key="1">
    <source>
        <dbReference type="SAM" id="MobiDB-lite"/>
    </source>
</evidence>
<reference evidence="2" key="1">
    <citation type="submission" date="2022-09" db="EMBL/GenBank/DDBJ databases">
        <title>Fusarium specimens isolated from Avocado Roots.</title>
        <authorList>
            <person name="Stajich J."/>
            <person name="Roper C."/>
            <person name="Heimlech-Rivalta G."/>
        </authorList>
    </citation>
    <scope>NUCLEOTIDE SEQUENCE</scope>
    <source>
        <strain evidence="2">CF00136</strain>
    </source>
</reference>
<evidence type="ECO:0000313" key="2">
    <source>
        <dbReference type="EMBL" id="KAJ4252961.1"/>
    </source>
</evidence>
<dbReference type="EMBL" id="JAOQAZ010000025">
    <property type="protein sequence ID" value="KAJ4252961.1"/>
    <property type="molecule type" value="Genomic_DNA"/>
</dbReference>
<organism evidence="2 3">
    <name type="scientific">Fusarium torreyae</name>
    <dbReference type="NCBI Taxonomy" id="1237075"/>
    <lineage>
        <taxon>Eukaryota</taxon>
        <taxon>Fungi</taxon>
        <taxon>Dikarya</taxon>
        <taxon>Ascomycota</taxon>
        <taxon>Pezizomycotina</taxon>
        <taxon>Sordariomycetes</taxon>
        <taxon>Hypocreomycetidae</taxon>
        <taxon>Hypocreales</taxon>
        <taxon>Nectriaceae</taxon>
        <taxon>Fusarium</taxon>
    </lineage>
</organism>
<comment type="caution">
    <text evidence="2">The sequence shown here is derived from an EMBL/GenBank/DDBJ whole genome shotgun (WGS) entry which is preliminary data.</text>
</comment>
<evidence type="ECO:0000313" key="3">
    <source>
        <dbReference type="Proteomes" id="UP001152049"/>
    </source>
</evidence>
<feature type="region of interest" description="Disordered" evidence="1">
    <location>
        <begin position="62"/>
        <end position="97"/>
    </location>
</feature>
<dbReference type="Proteomes" id="UP001152049">
    <property type="component" value="Unassembled WGS sequence"/>
</dbReference>
<accession>A0A9W8RUU6</accession>
<keyword evidence="3" id="KW-1185">Reference proteome</keyword>
<feature type="compositionally biased region" description="Basic and acidic residues" evidence="1">
    <location>
        <begin position="62"/>
        <end position="73"/>
    </location>
</feature>
<gene>
    <name evidence="2" type="ORF">NW762_010870</name>
</gene>
<protein>
    <submittedName>
        <fullName evidence="2">Uncharacterized protein</fullName>
    </submittedName>
</protein>
<name>A0A9W8RUU6_9HYPO</name>
<dbReference type="AlphaFoldDB" id="A0A9W8RUU6"/>